<dbReference type="EMBL" id="SHOA02000001">
    <property type="protein sequence ID" value="TDH70693.1"/>
    <property type="molecule type" value="Genomic_DNA"/>
</dbReference>
<evidence type="ECO:0000313" key="2">
    <source>
        <dbReference type="Proteomes" id="UP000294530"/>
    </source>
</evidence>
<dbReference type="AlphaFoldDB" id="A0A976IFR1"/>
<sequence>MPALAPTTNGTKWSGVGSILPFNDLVATLAITQLRTDGQSVVKPALERSSPAFKWFVNS</sequence>
<accession>A0A976IFR1</accession>
<dbReference type="GeneID" id="94344965"/>
<organism evidence="1 2">
    <name type="scientific">Bremia lactucae</name>
    <name type="common">Lettuce downy mildew</name>
    <dbReference type="NCBI Taxonomy" id="4779"/>
    <lineage>
        <taxon>Eukaryota</taxon>
        <taxon>Sar</taxon>
        <taxon>Stramenopiles</taxon>
        <taxon>Oomycota</taxon>
        <taxon>Peronosporomycetes</taxon>
        <taxon>Peronosporales</taxon>
        <taxon>Peronosporaceae</taxon>
        <taxon>Bremia</taxon>
    </lineage>
</organism>
<keyword evidence="2" id="KW-1185">Reference proteome</keyword>
<name>A0A976IFR1_BRELC</name>
<comment type="caution">
    <text evidence="1">The sequence shown here is derived from an EMBL/GenBank/DDBJ whole genome shotgun (WGS) entry which is preliminary data.</text>
</comment>
<reference evidence="1 2" key="1">
    <citation type="journal article" date="2021" name="Genome Biol.">
        <title>AFLAP: assembly-free linkage analysis pipeline using k-mers from genome sequencing data.</title>
        <authorList>
            <person name="Fletcher K."/>
            <person name="Zhang L."/>
            <person name="Gil J."/>
            <person name="Han R."/>
            <person name="Cavanaugh K."/>
            <person name="Michelmore R."/>
        </authorList>
    </citation>
    <scope>NUCLEOTIDE SEQUENCE [LARGE SCALE GENOMIC DNA]</scope>
    <source>
        <strain evidence="1 2">SF5</strain>
    </source>
</reference>
<evidence type="ECO:0000313" key="1">
    <source>
        <dbReference type="EMBL" id="TDH70693.1"/>
    </source>
</evidence>
<proteinExistence type="predicted"/>
<protein>
    <submittedName>
        <fullName evidence="1">Uncharacterized protein</fullName>
    </submittedName>
</protein>
<dbReference type="RefSeq" id="XP_067820192.1">
    <property type="nucleotide sequence ID" value="XM_067959294.1"/>
</dbReference>
<dbReference type="Proteomes" id="UP000294530">
    <property type="component" value="Unassembled WGS sequence"/>
</dbReference>
<gene>
    <name evidence="1" type="ORF">CCR75_001189</name>
</gene>
<dbReference type="KEGG" id="blac:94344965"/>